<evidence type="ECO:0000313" key="5">
    <source>
        <dbReference type="Proteomes" id="UP001274896"/>
    </source>
</evidence>
<dbReference type="EC" id="3.1.26.4" evidence="2"/>
<evidence type="ECO:0000256" key="2">
    <source>
        <dbReference type="ARBA" id="ARBA00012180"/>
    </source>
</evidence>
<protein>
    <recommendedName>
        <fullName evidence="2">ribonuclease H</fullName>
        <ecNumber evidence="2">3.1.26.4</ecNumber>
    </recommendedName>
</protein>
<dbReference type="InterPro" id="IPR043502">
    <property type="entry name" value="DNA/RNA_pol_sf"/>
</dbReference>
<dbReference type="InterPro" id="IPR000477">
    <property type="entry name" value="RT_dom"/>
</dbReference>
<accession>A0AAE0Q0B1</accession>
<keyword evidence="5" id="KW-1185">Reference proteome</keyword>
<dbReference type="SUPFAM" id="SSF56672">
    <property type="entry name" value="DNA/RNA polymerases"/>
    <property type="match status" value="2"/>
</dbReference>
<dbReference type="GO" id="GO:0004523">
    <property type="term" value="F:RNA-DNA hybrid ribonuclease activity"/>
    <property type="evidence" value="ECO:0007669"/>
    <property type="project" value="UniProtKB-EC"/>
</dbReference>
<dbReference type="CDD" id="cd01650">
    <property type="entry name" value="RT_nLTR_like"/>
    <property type="match status" value="1"/>
</dbReference>
<evidence type="ECO:0000313" key="4">
    <source>
        <dbReference type="EMBL" id="KAK3511401.1"/>
    </source>
</evidence>
<evidence type="ECO:0000256" key="1">
    <source>
        <dbReference type="ARBA" id="ARBA00010879"/>
    </source>
</evidence>
<organism evidence="4 5">
    <name type="scientific">Hemibagrus guttatus</name>
    <dbReference type="NCBI Taxonomy" id="175788"/>
    <lineage>
        <taxon>Eukaryota</taxon>
        <taxon>Metazoa</taxon>
        <taxon>Chordata</taxon>
        <taxon>Craniata</taxon>
        <taxon>Vertebrata</taxon>
        <taxon>Euteleostomi</taxon>
        <taxon>Actinopterygii</taxon>
        <taxon>Neopterygii</taxon>
        <taxon>Teleostei</taxon>
        <taxon>Ostariophysi</taxon>
        <taxon>Siluriformes</taxon>
        <taxon>Bagridae</taxon>
        <taxon>Hemibagrus</taxon>
    </lineage>
</organism>
<reference evidence="4" key="1">
    <citation type="submission" date="2023-06" db="EMBL/GenBank/DDBJ databases">
        <title>Male Hemibagrus guttatus genome.</title>
        <authorList>
            <person name="Bian C."/>
        </authorList>
    </citation>
    <scope>NUCLEOTIDE SEQUENCE</scope>
    <source>
        <strain evidence="4">Male_cb2023</strain>
        <tissue evidence="4">Muscle</tissue>
    </source>
</reference>
<sequence>MASSTTDAIFALRILMEKYRDGQRELHCVFVDLEKAYDRVPREELWYCMRKSGVAEKYVRVVQDIYERSRTVVRCAVGQTEEFKVEVGLHQGSALSPFLFAIVMDQLSEEVKQESPWTMMFADDIVICSESREQVEENLERWRFALERRGMKVSGSKTEYMCVNEREGSGTVRLQGEEVKKVLKYLGSTVQSNGECGKEVKKRVQAGRLTDYKFEDTRDANYRTRFSLTCHACFRLLPVRGRHSGPTGPHNNLANVLRRMPFLTKPSHLSGLGTGTVSSGWDWGIGWESNPGLPHDRPSKIFNPVKKREREMYDRVPREELWYCMKKSGVAEKYVRVVQDMYERSRTVVRCAVGQTEEFKVEVELHQGSALSPFLFAIVMDQLSEEVRQESPWTMMFADDIVICSESREQVEENLERWRFALERRGMKVSRSKTEYMCVNEREGSGTVRLQGEEVKKVQEFKYLGSTVQSNGECGKEVKKRVQAGWNGWRKVSGVLCDRKISARIKGKVYRTVVRPAMLYGLETVPLRKRQDSELEVAELKMLRDSGDVRYHGFCSDLSVSGGHFIMDDGSSAETQSQQN</sequence>
<feature type="domain" description="Reverse transcriptase" evidence="3">
    <location>
        <begin position="218"/>
        <end position="468"/>
    </location>
</feature>
<dbReference type="InterPro" id="IPR043128">
    <property type="entry name" value="Rev_trsase/Diguanyl_cyclase"/>
</dbReference>
<proteinExistence type="inferred from homology"/>
<gene>
    <name evidence="4" type="ORF">QTP70_007224</name>
</gene>
<dbReference type="PROSITE" id="PS50878">
    <property type="entry name" value="RT_POL"/>
    <property type="match status" value="2"/>
</dbReference>
<comment type="caution">
    <text evidence="4">The sequence shown here is derived from an EMBL/GenBank/DDBJ whole genome shotgun (WGS) entry which is preliminary data.</text>
</comment>
<dbReference type="AlphaFoldDB" id="A0AAE0Q0B1"/>
<name>A0AAE0Q0B1_9TELE</name>
<dbReference type="PANTHER" id="PTHR47027">
    <property type="entry name" value="REVERSE TRANSCRIPTASE DOMAIN-CONTAINING PROTEIN"/>
    <property type="match status" value="1"/>
</dbReference>
<dbReference type="Gene3D" id="3.30.70.270">
    <property type="match status" value="2"/>
</dbReference>
<dbReference type="Proteomes" id="UP001274896">
    <property type="component" value="Unassembled WGS sequence"/>
</dbReference>
<dbReference type="PANTHER" id="PTHR47027:SF28">
    <property type="entry name" value="ENDONUCLEASE-REVERSE TRANSCRIPTASE"/>
    <property type="match status" value="1"/>
</dbReference>
<comment type="similarity">
    <text evidence="1">Belongs to the beta type-B retroviral polymerase family. HERV class-II K(HML-2) pol subfamily.</text>
</comment>
<dbReference type="EMBL" id="JAUCMX010000024">
    <property type="protein sequence ID" value="KAK3511401.1"/>
    <property type="molecule type" value="Genomic_DNA"/>
</dbReference>
<evidence type="ECO:0000259" key="3">
    <source>
        <dbReference type="PROSITE" id="PS50878"/>
    </source>
</evidence>
<feature type="domain" description="Reverse transcriptase" evidence="3">
    <location>
        <begin position="1"/>
        <end position="190"/>
    </location>
</feature>
<dbReference type="Pfam" id="PF00078">
    <property type="entry name" value="RVT_1"/>
    <property type="match status" value="2"/>
</dbReference>